<dbReference type="RefSeq" id="WP_184041937.1">
    <property type="nucleotide sequence ID" value="NZ_JACHHY010000044.1"/>
</dbReference>
<dbReference type="AlphaFoldDB" id="A0A840MTZ9"/>
<reference evidence="1 2" key="1">
    <citation type="submission" date="2020-08" db="EMBL/GenBank/DDBJ databases">
        <title>Genomic Encyclopedia of Type Strains, Phase IV (KMG-IV): sequencing the most valuable type-strain genomes for metagenomic binning, comparative biology and taxonomic classification.</title>
        <authorList>
            <person name="Goeker M."/>
        </authorList>
    </citation>
    <scope>NUCLEOTIDE SEQUENCE [LARGE SCALE GENOMIC DNA]</scope>
    <source>
        <strain evidence="1 2">DSM 27165</strain>
    </source>
</reference>
<protein>
    <submittedName>
        <fullName evidence="1">Uncharacterized protein</fullName>
    </submittedName>
</protein>
<keyword evidence="2" id="KW-1185">Reference proteome</keyword>
<proteinExistence type="predicted"/>
<organism evidence="1 2">
    <name type="scientific">Chitinivorax tropicus</name>
    <dbReference type="NCBI Taxonomy" id="714531"/>
    <lineage>
        <taxon>Bacteria</taxon>
        <taxon>Pseudomonadati</taxon>
        <taxon>Pseudomonadota</taxon>
        <taxon>Betaproteobacteria</taxon>
        <taxon>Chitinivorax</taxon>
    </lineage>
</organism>
<sequence>MTLFGLALETGHTGHQPEDKYMKINYLFTLLLCSIFTPVIAKEPPPFAIFWKLDDRACLALPTGTTTLKTGEKLTLIAPSRKKALSFTGTIKKKISEDCLNDIHGFDSYQLIIPAQTKMDDHTHGVAVLLSEGELINNQFVSPTFNNGKPVIFTHCQQEDTVHLNAWDGQPLTGKRLWHGMDNLEFAGKTTCRKAELGQ</sequence>
<evidence type="ECO:0000313" key="2">
    <source>
        <dbReference type="Proteomes" id="UP000575898"/>
    </source>
</evidence>
<accession>A0A840MTZ9</accession>
<gene>
    <name evidence="1" type="ORF">HNQ59_003880</name>
</gene>
<dbReference type="EMBL" id="JACHHY010000044">
    <property type="protein sequence ID" value="MBB5020559.1"/>
    <property type="molecule type" value="Genomic_DNA"/>
</dbReference>
<evidence type="ECO:0000313" key="1">
    <source>
        <dbReference type="EMBL" id="MBB5020559.1"/>
    </source>
</evidence>
<dbReference type="Proteomes" id="UP000575898">
    <property type="component" value="Unassembled WGS sequence"/>
</dbReference>
<name>A0A840MTZ9_9PROT</name>
<comment type="caution">
    <text evidence="1">The sequence shown here is derived from an EMBL/GenBank/DDBJ whole genome shotgun (WGS) entry which is preliminary data.</text>
</comment>